<dbReference type="Proteomes" id="UP001249851">
    <property type="component" value="Unassembled WGS sequence"/>
</dbReference>
<gene>
    <name evidence="3" type="ORF">P5673_022591</name>
</gene>
<dbReference type="AlphaFoldDB" id="A0AAD9Q6A7"/>
<dbReference type="Pfam" id="PF00078">
    <property type="entry name" value="RVT_1"/>
    <property type="match status" value="1"/>
</dbReference>
<keyword evidence="1" id="KW-0732">Signal</keyword>
<evidence type="ECO:0000256" key="1">
    <source>
        <dbReference type="SAM" id="SignalP"/>
    </source>
</evidence>
<evidence type="ECO:0000259" key="2">
    <source>
        <dbReference type="PROSITE" id="PS50878"/>
    </source>
</evidence>
<keyword evidence="4" id="KW-1185">Reference proteome</keyword>
<accession>A0AAD9Q6A7</accession>
<organism evidence="3 4">
    <name type="scientific">Acropora cervicornis</name>
    <name type="common">Staghorn coral</name>
    <dbReference type="NCBI Taxonomy" id="6130"/>
    <lineage>
        <taxon>Eukaryota</taxon>
        <taxon>Metazoa</taxon>
        <taxon>Cnidaria</taxon>
        <taxon>Anthozoa</taxon>
        <taxon>Hexacorallia</taxon>
        <taxon>Scleractinia</taxon>
        <taxon>Astrocoeniina</taxon>
        <taxon>Acroporidae</taxon>
        <taxon>Acropora</taxon>
    </lineage>
</organism>
<dbReference type="InterPro" id="IPR000477">
    <property type="entry name" value="RT_dom"/>
</dbReference>
<dbReference type="PANTHER" id="PTHR33332">
    <property type="entry name" value="REVERSE TRANSCRIPTASE DOMAIN-CONTAINING PROTEIN"/>
    <property type="match status" value="1"/>
</dbReference>
<feature type="chain" id="PRO_5042010749" description="Reverse transcriptase domain-containing protein" evidence="1">
    <location>
        <begin position="20"/>
        <end position="289"/>
    </location>
</feature>
<reference evidence="3" key="1">
    <citation type="journal article" date="2023" name="G3 (Bethesda)">
        <title>Whole genome assembly and annotation of the endangered Caribbean coral Acropora cervicornis.</title>
        <authorList>
            <person name="Selwyn J.D."/>
            <person name="Vollmer S.V."/>
        </authorList>
    </citation>
    <scope>NUCLEOTIDE SEQUENCE</scope>
    <source>
        <strain evidence="3">K2</strain>
    </source>
</reference>
<proteinExistence type="predicted"/>
<name>A0AAD9Q6A7_ACRCE</name>
<evidence type="ECO:0000313" key="3">
    <source>
        <dbReference type="EMBL" id="KAK2555577.1"/>
    </source>
</evidence>
<reference evidence="3" key="2">
    <citation type="journal article" date="2023" name="Science">
        <title>Genomic signatures of disease resistance in endangered staghorn corals.</title>
        <authorList>
            <person name="Vollmer S.V."/>
            <person name="Selwyn J.D."/>
            <person name="Despard B.A."/>
            <person name="Roesel C.L."/>
        </authorList>
    </citation>
    <scope>NUCLEOTIDE SEQUENCE</scope>
    <source>
        <strain evidence="3">K2</strain>
    </source>
</reference>
<feature type="domain" description="Reverse transcriptase" evidence="2">
    <location>
        <begin position="1"/>
        <end position="196"/>
    </location>
</feature>
<sequence length="289" mass="32408">MAMGRQEVVLLVLLDLSAAFDTVEHSMLLSRLSTNFGIRGTALELFVSYLSGRFQRVLLSGKCSESLQLNHGVPQGSCLGPLLSILYASKLFEVVKRHLPRVHAYADDTQLYLAFKPGCASSTDDAIAAMERRVNDIRAWMLWDKLMINDGKTDFVLIGTLQQLSKVHIDSLSAGDANVSPIQAVKNLGIWIDSNMSLRVNINNTCRAAYYYITNIRRITKYLSNQATQTLDHALIIGRIDYCNSILFGLPAKQMAKLQRLQNSAARLTFRFQGFIIFRQFCVSFIGFQ</sequence>
<protein>
    <recommendedName>
        <fullName evidence="2">Reverse transcriptase domain-containing protein</fullName>
    </recommendedName>
</protein>
<dbReference type="PROSITE" id="PS50878">
    <property type="entry name" value="RT_POL"/>
    <property type="match status" value="1"/>
</dbReference>
<feature type="signal peptide" evidence="1">
    <location>
        <begin position="1"/>
        <end position="19"/>
    </location>
</feature>
<dbReference type="EMBL" id="JARQWQ010000061">
    <property type="protein sequence ID" value="KAK2555577.1"/>
    <property type="molecule type" value="Genomic_DNA"/>
</dbReference>
<evidence type="ECO:0000313" key="4">
    <source>
        <dbReference type="Proteomes" id="UP001249851"/>
    </source>
</evidence>
<comment type="caution">
    <text evidence="3">The sequence shown here is derived from an EMBL/GenBank/DDBJ whole genome shotgun (WGS) entry which is preliminary data.</text>
</comment>